<evidence type="ECO:0000256" key="2">
    <source>
        <dbReference type="ARBA" id="ARBA00010205"/>
    </source>
</evidence>
<dbReference type="STRING" id="157072.A0A024UQE5"/>
<dbReference type="Pfam" id="PF06087">
    <property type="entry name" value="Tyr-DNA_phospho"/>
    <property type="match status" value="1"/>
</dbReference>
<reference evidence="12" key="1">
    <citation type="submission" date="2013-12" db="EMBL/GenBank/DDBJ databases">
        <title>The Genome Sequence of Aphanomyces invadans NJM9701.</title>
        <authorList>
            <consortium name="The Broad Institute Genomics Platform"/>
            <person name="Russ C."/>
            <person name="Tyler B."/>
            <person name="van West P."/>
            <person name="Dieguez-Uribeondo J."/>
            <person name="Young S.K."/>
            <person name="Zeng Q."/>
            <person name="Gargeya S."/>
            <person name="Fitzgerald M."/>
            <person name="Abouelleil A."/>
            <person name="Alvarado L."/>
            <person name="Chapman S.B."/>
            <person name="Gainer-Dewar J."/>
            <person name="Goldberg J."/>
            <person name="Griggs A."/>
            <person name="Gujja S."/>
            <person name="Hansen M."/>
            <person name="Howarth C."/>
            <person name="Imamovic A."/>
            <person name="Ireland A."/>
            <person name="Larimer J."/>
            <person name="McCowan C."/>
            <person name="Murphy C."/>
            <person name="Pearson M."/>
            <person name="Poon T.W."/>
            <person name="Priest M."/>
            <person name="Roberts A."/>
            <person name="Saif S."/>
            <person name="Shea T."/>
            <person name="Sykes S."/>
            <person name="Wortman J."/>
            <person name="Nusbaum C."/>
            <person name="Birren B."/>
        </authorList>
    </citation>
    <scope>NUCLEOTIDE SEQUENCE [LARGE SCALE GENOMIC DNA]</scope>
    <source>
        <strain evidence="12">NJM9701</strain>
    </source>
</reference>
<feature type="active site" description="Proton donor/acceptor" evidence="9">
    <location>
        <position position="360"/>
    </location>
</feature>
<dbReference type="GO" id="GO:0003690">
    <property type="term" value="F:double-stranded DNA binding"/>
    <property type="evidence" value="ECO:0007669"/>
    <property type="project" value="TreeGrafter"/>
</dbReference>
<accession>A0A024UQE5</accession>
<evidence type="ECO:0000313" key="12">
    <source>
        <dbReference type="EMBL" id="ETW08062.1"/>
    </source>
</evidence>
<protein>
    <recommendedName>
        <fullName evidence="13">Tyrosyl-DNA phosphodiesterase</fullName>
    </recommendedName>
</protein>
<keyword evidence="3" id="KW-0540">Nuclease</keyword>
<gene>
    <name evidence="12" type="ORF">H310_02429</name>
</gene>
<dbReference type="AlphaFoldDB" id="A0A024UQE5"/>
<dbReference type="PANTHER" id="PTHR12415">
    <property type="entry name" value="TYROSYL-DNA PHOSPHODIESTERASE 1"/>
    <property type="match status" value="1"/>
</dbReference>
<dbReference type="SUPFAM" id="SSF56024">
    <property type="entry name" value="Phospholipase D/nuclease"/>
    <property type="match status" value="2"/>
</dbReference>
<dbReference type="EMBL" id="KI913954">
    <property type="protein sequence ID" value="ETW08062.1"/>
    <property type="molecule type" value="Genomic_DNA"/>
</dbReference>
<dbReference type="GO" id="GO:0004527">
    <property type="term" value="F:exonuclease activity"/>
    <property type="evidence" value="ECO:0007669"/>
    <property type="project" value="UniProtKB-KW"/>
</dbReference>
<keyword evidence="6" id="KW-0269">Exonuclease</keyword>
<evidence type="ECO:0000256" key="6">
    <source>
        <dbReference type="ARBA" id="ARBA00022839"/>
    </source>
</evidence>
<dbReference type="GO" id="GO:0006281">
    <property type="term" value="P:DNA repair"/>
    <property type="evidence" value="ECO:0007669"/>
    <property type="project" value="UniProtKB-KW"/>
</dbReference>
<keyword evidence="4" id="KW-0227">DNA damage</keyword>
<proteinExistence type="inferred from homology"/>
<evidence type="ECO:0000256" key="9">
    <source>
        <dbReference type="PIRSR" id="PIRSR610347-1"/>
    </source>
</evidence>
<sequence length="481" mass="54063">MADDDNENKPAKRLKVAATPLGFHLTSLRSGTAEQNRYAMPLSRLLEGEFTQAIMTNYKVDVPWLFGQHPRLRQVPIYLLHGMHHDTVQAACRQYKQATVAAPPLPIPYGTHHTKMMVPLCYTLGHALTQPNKILFYPAYIRVAIFTANFVAGDWDSKTQGLWTQDFPLKSTTTSTAAPSTFEADLLDYMTALKCSAVTALCREQFLKYDFSTANVVLVASVPGVYRGIHDMHKYGHLRVKKVLQQHVAPHSHPLVCQYSSLGSLDEKWLHEFYTSFVPGSGTTGSATAQRGAKTAPTLPVPAKLHCIWPCVAAVQNSIEGWDAGRSLPCTVKNLKPFLHKYLRHWDPPTELHRKTAMPHIKSYATIDPATENLDFVLLTSANLSKAAWGALEKGGTQFKIRSYELGVLFLPTDPPTPTRHFLRLLQHATTDAELTTSSAMYFPMPFRWPPRSYNPKTDEPWTWDLERTDVDVFGQTYRLD</sequence>
<organism evidence="12">
    <name type="scientific">Aphanomyces invadans</name>
    <dbReference type="NCBI Taxonomy" id="157072"/>
    <lineage>
        <taxon>Eukaryota</taxon>
        <taxon>Sar</taxon>
        <taxon>Stramenopiles</taxon>
        <taxon>Oomycota</taxon>
        <taxon>Saprolegniomycetes</taxon>
        <taxon>Saprolegniales</taxon>
        <taxon>Verrucalvaceae</taxon>
        <taxon>Aphanomyces</taxon>
    </lineage>
</organism>
<evidence type="ECO:0000256" key="8">
    <source>
        <dbReference type="ARBA" id="ARBA00023242"/>
    </source>
</evidence>
<evidence type="ECO:0008006" key="13">
    <source>
        <dbReference type="Google" id="ProtNLM"/>
    </source>
</evidence>
<evidence type="ECO:0000256" key="1">
    <source>
        <dbReference type="ARBA" id="ARBA00004123"/>
    </source>
</evidence>
<dbReference type="GO" id="GO:0005634">
    <property type="term" value="C:nucleus"/>
    <property type="evidence" value="ECO:0007669"/>
    <property type="project" value="UniProtKB-SubCell"/>
</dbReference>
<keyword evidence="8" id="KW-0539">Nucleus</keyword>
<dbReference type="GeneID" id="20079479"/>
<evidence type="ECO:0000256" key="7">
    <source>
        <dbReference type="ARBA" id="ARBA00023204"/>
    </source>
</evidence>
<feature type="site" description="Interaction with DNA" evidence="11">
    <location>
        <position position="385"/>
    </location>
</feature>
<evidence type="ECO:0000256" key="4">
    <source>
        <dbReference type="ARBA" id="ARBA00022763"/>
    </source>
</evidence>
<comment type="subcellular location">
    <subcellularLocation>
        <location evidence="1">Nucleus</location>
    </subcellularLocation>
</comment>
<dbReference type="VEuPathDB" id="FungiDB:H310_02429"/>
<evidence type="ECO:0000256" key="10">
    <source>
        <dbReference type="PIRSR" id="PIRSR610347-2"/>
    </source>
</evidence>
<keyword evidence="5" id="KW-0378">Hydrolase</keyword>
<dbReference type="CDD" id="cd09122">
    <property type="entry name" value="PLDc_Tdp1_1"/>
    <property type="match status" value="1"/>
</dbReference>
<dbReference type="RefSeq" id="XP_008864155.1">
    <property type="nucleotide sequence ID" value="XM_008865933.1"/>
</dbReference>
<name>A0A024UQE5_9STRA</name>
<dbReference type="PANTHER" id="PTHR12415:SF0">
    <property type="entry name" value="TYROSYL-DNA PHOSPHODIESTERASE 1"/>
    <property type="match status" value="1"/>
</dbReference>
<evidence type="ECO:0000256" key="3">
    <source>
        <dbReference type="ARBA" id="ARBA00022722"/>
    </source>
</evidence>
<dbReference type="InterPro" id="IPR010347">
    <property type="entry name" value="Tdp1"/>
</dbReference>
<feature type="binding site" evidence="10">
    <location>
        <position position="362"/>
    </location>
    <ligand>
        <name>substrate</name>
    </ligand>
</feature>
<keyword evidence="7" id="KW-0234">DNA repair</keyword>
<dbReference type="GO" id="GO:0017005">
    <property type="term" value="F:3'-tyrosyl-DNA phosphodiesterase activity"/>
    <property type="evidence" value="ECO:0007669"/>
    <property type="project" value="TreeGrafter"/>
</dbReference>
<dbReference type="OrthoDB" id="47785at2759"/>
<dbReference type="CDD" id="cd09123">
    <property type="entry name" value="PLDc_Tdp1_2"/>
    <property type="match status" value="1"/>
</dbReference>
<evidence type="ECO:0000256" key="5">
    <source>
        <dbReference type="ARBA" id="ARBA00022801"/>
    </source>
</evidence>
<dbReference type="Gene3D" id="3.30.870.10">
    <property type="entry name" value="Endonuclease Chain A"/>
    <property type="match status" value="2"/>
</dbReference>
<dbReference type="GO" id="GO:0003697">
    <property type="term" value="F:single-stranded DNA binding"/>
    <property type="evidence" value="ECO:0007669"/>
    <property type="project" value="TreeGrafter"/>
</dbReference>
<dbReference type="eggNOG" id="KOG2031">
    <property type="taxonomic scope" value="Eukaryota"/>
</dbReference>
<comment type="similarity">
    <text evidence="2">Belongs to the tyrosyl-DNA phosphodiesterase family.</text>
</comment>
<feature type="binding site" evidence="10">
    <location>
        <position position="115"/>
    </location>
    <ligand>
        <name>substrate</name>
    </ligand>
</feature>
<feature type="active site" description="Nucleophile" evidence="9">
    <location>
        <position position="113"/>
    </location>
</feature>
<evidence type="ECO:0000256" key="11">
    <source>
        <dbReference type="PIRSR" id="PIRSR610347-3"/>
    </source>
</evidence>